<name>A0AAE1PFW9_9EUCA</name>
<organism evidence="1 2">
    <name type="scientific">Petrolisthes manimaculis</name>
    <dbReference type="NCBI Taxonomy" id="1843537"/>
    <lineage>
        <taxon>Eukaryota</taxon>
        <taxon>Metazoa</taxon>
        <taxon>Ecdysozoa</taxon>
        <taxon>Arthropoda</taxon>
        <taxon>Crustacea</taxon>
        <taxon>Multicrustacea</taxon>
        <taxon>Malacostraca</taxon>
        <taxon>Eumalacostraca</taxon>
        <taxon>Eucarida</taxon>
        <taxon>Decapoda</taxon>
        <taxon>Pleocyemata</taxon>
        <taxon>Anomura</taxon>
        <taxon>Galatheoidea</taxon>
        <taxon>Porcellanidae</taxon>
        <taxon>Petrolisthes</taxon>
    </lineage>
</organism>
<gene>
    <name evidence="1" type="ORF">Pmani_021701</name>
</gene>
<evidence type="ECO:0000313" key="2">
    <source>
        <dbReference type="Proteomes" id="UP001292094"/>
    </source>
</evidence>
<proteinExistence type="predicted"/>
<reference evidence="1" key="1">
    <citation type="submission" date="2023-11" db="EMBL/GenBank/DDBJ databases">
        <title>Genome assemblies of two species of porcelain crab, Petrolisthes cinctipes and Petrolisthes manimaculis (Anomura: Porcellanidae).</title>
        <authorList>
            <person name="Angst P."/>
        </authorList>
    </citation>
    <scope>NUCLEOTIDE SEQUENCE</scope>
    <source>
        <strain evidence="1">PB745_02</strain>
        <tissue evidence="1">Gill</tissue>
    </source>
</reference>
<dbReference type="EMBL" id="JAWZYT010002124">
    <property type="protein sequence ID" value="KAK4306475.1"/>
    <property type="molecule type" value="Genomic_DNA"/>
</dbReference>
<accession>A0AAE1PFW9</accession>
<keyword evidence="2" id="KW-1185">Reference proteome</keyword>
<dbReference type="AlphaFoldDB" id="A0AAE1PFW9"/>
<evidence type="ECO:0000313" key="1">
    <source>
        <dbReference type="EMBL" id="KAK4306475.1"/>
    </source>
</evidence>
<protein>
    <submittedName>
        <fullName evidence="1">Uncharacterized protein</fullName>
    </submittedName>
</protein>
<sequence>MLLWSRVLTLAVVVTVVLLVVVHPALAHRRYNHRKRYSYPRPRISVSSDCIVLHTSEEEIRPLGTVVPPCRRFCCYFLNSYNECELDKPCLGGLD</sequence>
<dbReference type="Proteomes" id="UP001292094">
    <property type="component" value="Unassembled WGS sequence"/>
</dbReference>
<comment type="caution">
    <text evidence="1">The sequence shown here is derived from an EMBL/GenBank/DDBJ whole genome shotgun (WGS) entry which is preliminary data.</text>
</comment>